<evidence type="ECO:0000313" key="1">
    <source>
        <dbReference type="Proteomes" id="UP000087171"/>
    </source>
</evidence>
<dbReference type="Proteomes" id="UP000087171">
    <property type="component" value="Unplaced"/>
</dbReference>
<protein>
    <submittedName>
        <fullName evidence="2">Uncharacterized protein LOC101500187</fullName>
    </submittedName>
</protein>
<gene>
    <name evidence="2" type="primary">LOC101500187</name>
</gene>
<dbReference type="STRING" id="3827.A0A1S2Z1Q5"/>
<evidence type="ECO:0000313" key="2">
    <source>
        <dbReference type="RefSeq" id="XP_004513420.1"/>
    </source>
</evidence>
<dbReference type="PANTHER" id="PTHR33116:SF86">
    <property type="entry name" value="REVERSE TRANSCRIPTASE DOMAIN-CONTAINING PROTEIN"/>
    <property type="match status" value="1"/>
</dbReference>
<keyword evidence="1" id="KW-1185">Reference proteome</keyword>
<dbReference type="RefSeq" id="XP_004513420.1">
    <property type="nucleotide sequence ID" value="XM_004513363.1"/>
</dbReference>
<dbReference type="AlphaFoldDB" id="A0A1S2Z1Q5"/>
<accession>A0A1S2Z1Q5</accession>
<dbReference type="eggNOG" id="KOG1075">
    <property type="taxonomic scope" value="Eukaryota"/>
</dbReference>
<dbReference type="PaxDb" id="3827-XP_004513420.1"/>
<dbReference type="PANTHER" id="PTHR33116">
    <property type="entry name" value="REVERSE TRANSCRIPTASE ZINC-BINDING DOMAIN-CONTAINING PROTEIN-RELATED-RELATED"/>
    <property type="match status" value="1"/>
</dbReference>
<reference evidence="2" key="1">
    <citation type="submission" date="2025-08" db="UniProtKB">
        <authorList>
            <consortium name="RefSeq"/>
        </authorList>
    </citation>
    <scope>IDENTIFICATION</scope>
    <source>
        <tissue evidence="2">Etiolated seedlings</tissue>
    </source>
</reference>
<name>A0A1S2Z1Q5_CICAR</name>
<organism evidence="1 2">
    <name type="scientific">Cicer arietinum</name>
    <name type="common">Chickpea</name>
    <name type="synonym">Garbanzo</name>
    <dbReference type="NCBI Taxonomy" id="3827"/>
    <lineage>
        <taxon>Eukaryota</taxon>
        <taxon>Viridiplantae</taxon>
        <taxon>Streptophyta</taxon>
        <taxon>Embryophyta</taxon>
        <taxon>Tracheophyta</taxon>
        <taxon>Spermatophyta</taxon>
        <taxon>Magnoliopsida</taxon>
        <taxon>eudicotyledons</taxon>
        <taxon>Gunneridae</taxon>
        <taxon>Pentapetalae</taxon>
        <taxon>rosids</taxon>
        <taxon>fabids</taxon>
        <taxon>Fabales</taxon>
        <taxon>Fabaceae</taxon>
        <taxon>Papilionoideae</taxon>
        <taxon>50 kb inversion clade</taxon>
        <taxon>NPAAA clade</taxon>
        <taxon>Hologalegina</taxon>
        <taxon>IRL clade</taxon>
        <taxon>Cicereae</taxon>
        <taxon>Cicer</taxon>
    </lineage>
</organism>
<dbReference type="OrthoDB" id="1413185at2759"/>
<dbReference type="KEGG" id="cam:101500187"/>
<sequence>MAAMETIHRLKCKTLGKVAFKIDISKASDWVDRRYLNNVMEIMGFCSKWIEWTSMCLESVQFSILMNGELAWCYGVTKNLHGVTVCGGAPTLSHMLFADDSFLFFRANEREAKCIQNILSTYERTSGQAINMVKSGIFYSKNTLSDMSETINNLFGVTKCLGTDKYLGRGIRWLSWQKLTIRKAFGGTRFRHFHGFNMAMLGKQAKKFIFNPNTMVSRMLTAKYFQGRGSWKPVLDITQAMSSAISILPR</sequence>
<proteinExistence type="predicted"/>
<dbReference type="GeneID" id="101500187"/>